<dbReference type="Pfam" id="PF00691">
    <property type="entry name" value="OmpA"/>
    <property type="match status" value="1"/>
</dbReference>
<reference evidence="14 15" key="1">
    <citation type="submission" date="2016-03" db="EMBL/GenBank/DDBJ databases">
        <title>Draft genome sequence of the Vibrio tubiashii subs. europaeus.</title>
        <authorList>
            <person name="Spinard E."/>
            <person name="Dubert J."/>
            <person name="Nelson D.R."/>
            <person name="Barja J.L."/>
        </authorList>
    </citation>
    <scope>NUCLEOTIDE SEQUENCE [LARGE SCALE GENOMIC DNA]</scope>
    <source>
        <strain evidence="15">PP-638</strain>
        <strain evidence="14">PP2-638</strain>
    </source>
</reference>
<evidence type="ECO:0000256" key="10">
    <source>
        <dbReference type="PROSITE-ProRule" id="PRU00473"/>
    </source>
</evidence>
<evidence type="ECO:0000256" key="6">
    <source>
        <dbReference type="ARBA" id="ARBA00023065"/>
    </source>
</evidence>
<dbReference type="InterPro" id="IPR036737">
    <property type="entry name" value="OmpA-like_sf"/>
</dbReference>
<sequence>MKKLAVVISSALALASMNANADFYLGGKVGKSWLDDACTSITANCDDDSMAVGVLAGYQFMDYLSLEAGYDYLGEFTADGLADDKVKAFTIAPKLNLSLTEDISLYGKFGGARVDYGNKNDNSFLGAVGFEIDSHKNVSIRLEYQRLTDVNNDYVRAAVNSATLGFVYKFGASEPLASEPYVAEEKVVEEVVVEEAVVVTPVLKTFETKVVDSGAFALNSAKLKPESLPVLEELVQFMKQYPQSNVEITGYTDSSGAAAYNQKLSEKRAKSIENALLAEGIDSSRITAIGEGENNPIASNDTVEGRAQNRRVEIIVPAFEYEAE</sequence>
<evidence type="ECO:0000256" key="2">
    <source>
        <dbReference type="ARBA" id="ARBA00005710"/>
    </source>
</evidence>
<evidence type="ECO:0000256" key="7">
    <source>
        <dbReference type="ARBA" id="ARBA00023114"/>
    </source>
</evidence>
<dbReference type="PANTHER" id="PTHR30329">
    <property type="entry name" value="STATOR ELEMENT OF FLAGELLAR MOTOR COMPLEX"/>
    <property type="match status" value="1"/>
</dbReference>
<evidence type="ECO:0000256" key="3">
    <source>
        <dbReference type="ARBA" id="ARBA00022448"/>
    </source>
</evidence>
<keyword evidence="5" id="KW-0812">Transmembrane</keyword>
<evidence type="ECO:0000259" key="12">
    <source>
        <dbReference type="PROSITE" id="PS51123"/>
    </source>
</evidence>
<evidence type="ECO:0000313" key="16">
    <source>
        <dbReference type="Proteomes" id="UP001150001"/>
    </source>
</evidence>
<keyword evidence="6" id="KW-0406">Ion transport</keyword>
<feature type="signal peptide" evidence="11">
    <location>
        <begin position="1"/>
        <end position="21"/>
    </location>
</feature>
<keyword evidence="9" id="KW-0998">Cell outer membrane</keyword>
<gene>
    <name evidence="14" type="ORF">AZ468_08420</name>
    <name evidence="13" type="ORF">OPW20_20345</name>
</gene>
<evidence type="ECO:0000256" key="5">
    <source>
        <dbReference type="ARBA" id="ARBA00022692"/>
    </source>
</evidence>
<feature type="domain" description="OmpA-like" evidence="12">
    <location>
        <begin position="207"/>
        <end position="320"/>
    </location>
</feature>
<dbReference type="GeneID" id="78075711"/>
<evidence type="ECO:0000256" key="4">
    <source>
        <dbReference type="ARBA" id="ARBA00022452"/>
    </source>
</evidence>
<dbReference type="SUPFAM" id="SSF103088">
    <property type="entry name" value="OmpA-like"/>
    <property type="match status" value="1"/>
</dbReference>
<reference evidence="13" key="2">
    <citation type="submission" date="2022-11" db="EMBL/GenBank/DDBJ databases">
        <title>Role of the vibriolysin VemA secreted by the emergent pathogen Vibrio europaeus in the colonization of Manila clam mucus.</title>
        <authorList>
            <person name="Martinez C."/>
            <person name="Rodriguez S."/>
            <person name="Vences A."/>
            <person name="Barja J.L."/>
            <person name="Toranzo A.E."/>
            <person name="Dubert J."/>
        </authorList>
    </citation>
    <scope>NUCLEOTIDE SEQUENCE</scope>
    <source>
        <strain evidence="13">3454</strain>
    </source>
</reference>
<dbReference type="EMBL" id="LUAX01000001">
    <property type="protein sequence ID" value="OAN01122.1"/>
    <property type="molecule type" value="Genomic_DNA"/>
</dbReference>
<comment type="subcellular location">
    <subcellularLocation>
        <location evidence="1">Cell outer membrane</location>
        <topology evidence="1">Multi-pass membrane protein</topology>
    </subcellularLocation>
</comment>
<accession>A0A178JGV0</accession>
<feature type="chain" id="PRO_5044550779" evidence="11">
    <location>
        <begin position="22"/>
        <end position="324"/>
    </location>
</feature>
<dbReference type="GO" id="GO:0046930">
    <property type="term" value="C:pore complex"/>
    <property type="evidence" value="ECO:0007669"/>
    <property type="project" value="UniProtKB-KW"/>
</dbReference>
<dbReference type="RefSeq" id="WP_069666975.1">
    <property type="nucleotide sequence ID" value="NZ_JAPFIM010000026.1"/>
</dbReference>
<dbReference type="Gene3D" id="2.40.160.20">
    <property type="match status" value="1"/>
</dbReference>
<keyword evidence="4" id="KW-1134">Transmembrane beta strand</keyword>
<dbReference type="InterPro" id="IPR011250">
    <property type="entry name" value="OMP/PagP_B-barrel"/>
</dbReference>
<dbReference type="InterPro" id="IPR006665">
    <property type="entry name" value="OmpA-like"/>
</dbReference>
<dbReference type="EMBL" id="JAPFIT010000023">
    <property type="protein sequence ID" value="MDC5742422.1"/>
    <property type="molecule type" value="Genomic_DNA"/>
</dbReference>
<dbReference type="InterPro" id="IPR050330">
    <property type="entry name" value="Bact_OuterMem_StrucFunc"/>
</dbReference>
<evidence type="ECO:0000313" key="14">
    <source>
        <dbReference type="EMBL" id="OAN01122.1"/>
    </source>
</evidence>
<organism evidence="14 15">
    <name type="scientific">Vibrio europaeus</name>
    <dbReference type="NCBI Taxonomy" id="300876"/>
    <lineage>
        <taxon>Bacteria</taxon>
        <taxon>Pseudomonadati</taxon>
        <taxon>Pseudomonadota</taxon>
        <taxon>Gammaproteobacteria</taxon>
        <taxon>Vibrionales</taxon>
        <taxon>Vibrionaceae</taxon>
        <taxon>Vibrio</taxon>
        <taxon>Vibrio oreintalis group</taxon>
    </lineage>
</organism>
<dbReference type="GO" id="GO:0015288">
    <property type="term" value="F:porin activity"/>
    <property type="evidence" value="ECO:0007669"/>
    <property type="project" value="UniProtKB-KW"/>
</dbReference>
<dbReference type="CDD" id="cd07185">
    <property type="entry name" value="OmpA_C-like"/>
    <property type="match status" value="1"/>
</dbReference>
<dbReference type="GO" id="GO:0009279">
    <property type="term" value="C:cell outer membrane"/>
    <property type="evidence" value="ECO:0007669"/>
    <property type="project" value="UniProtKB-SubCell"/>
</dbReference>
<evidence type="ECO:0000256" key="11">
    <source>
        <dbReference type="SAM" id="SignalP"/>
    </source>
</evidence>
<dbReference type="PROSITE" id="PS51123">
    <property type="entry name" value="OMPA_2"/>
    <property type="match status" value="1"/>
</dbReference>
<evidence type="ECO:0000313" key="13">
    <source>
        <dbReference type="EMBL" id="MDC5742422.1"/>
    </source>
</evidence>
<protein>
    <submittedName>
        <fullName evidence="13">OmpA family protein</fullName>
    </submittedName>
</protein>
<dbReference type="PANTHER" id="PTHR30329:SF21">
    <property type="entry name" value="LIPOPROTEIN YIAD-RELATED"/>
    <property type="match status" value="1"/>
</dbReference>
<keyword evidence="11" id="KW-0732">Signal</keyword>
<comment type="similarity">
    <text evidence="2">Belongs to the outer membrane OOP (TC 1.B.6) superfamily. OmpA family.</text>
</comment>
<dbReference type="AlphaFoldDB" id="A0A178JGV0"/>
<dbReference type="Gene3D" id="3.30.1330.60">
    <property type="entry name" value="OmpA-like domain"/>
    <property type="match status" value="1"/>
</dbReference>
<dbReference type="Proteomes" id="UP001150001">
    <property type="component" value="Unassembled WGS sequence"/>
</dbReference>
<comment type="caution">
    <text evidence="14">The sequence shown here is derived from an EMBL/GenBank/DDBJ whole genome shotgun (WGS) entry which is preliminary data.</text>
</comment>
<evidence type="ECO:0000256" key="9">
    <source>
        <dbReference type="ARBA" id="ARBA00023237"/>
    </source>
</evidence>
<dbReference type="Proteomes" id="UP000094761">
    <property type="component" value="Unassembled WGS sequence"/>
</dbReference>
<keyword evidence="3" id="KW-0813">Transport</keyword>
<keyword evidence="8 10" id="KW-0472">Membrane</keyword>
<dbReference type="PRINTS" id="PR01021">
    <property type="entry name" value="OMPADOMAIN"/>
</dbReference>
<proteinExistence type="inferred from homology"/>
<name>A0A178JGV0_9VIBR</name>
<dbReference type="GO" id="GO:0006811">
    <property type="term" value="P:monoatomic ion transport"/>
    <property type="evidence" value="ECO:0007669"/>
    <property type="project" value="UniProtKB-KW"/>
</dbReference>
<dbReference type="OrthoDB" id="9782229at2"/>
<evidence type="ECO:0000256" key="8">
    <source>
        <dbReference type="ARBA" id="ARBA00023136"/>
    </source>
</evidence>
<dbReference type="InterPro" id="IPR000498">
    <property type="entry name" value="OmpA-like_TM_dom"/>
</dbReference>
<keyword evidence="7" id="KW-0626">Porin</keyword>
<evidence type="ECO:0000313" key="15">
    <source>
        <dbReference type="Proteomes" id="UP000094761"/>
    </source>
</evidence>
<dbReference type="SUPFAM" id="SSF56925">
    <property type="entry name" value="OMPA-like"/>
    <property type="match status" value="1"/>
</dbReference>
<evidence type="ECO:0000256" key="1">
    <source>
        <dbReference type="ARBA" id="ARBA00004571"/>
    </source>
</evidence>
<keyword evidence="16" id="KW-1185">Reference proteome</keyword>
<dbReference type="Pfam" id="PF01389">
    <property type="entry name" value="OmpA_membrane"/>
    <property type="match status" value="1"/>
</dbReference>
<dbReference type="InterPro" id="IPR006664">
    <property type="entry name" value="OMP_bac"/>
</dbReference>